<dbReference type="eggNOG" id="ENOG502ZZB9">
    <property type="taxonomic scope" value="Bacteria"/>
</dbReference>
<dbReference type="Proteomes" id="UP000027616">
    <property type="component" value="Chromosome I"/>
</dbReference>
<evidence type="ECO:0000313" key="2">
    <source>
        <dbReference type="EMBL" id="CDN31533.1"/>
    </source>
</evidence>
<dbReference type="KEGG" id="rbc:BN938_1446"/>
<evidence type="ECO:0000313" key="3">
    <source>
        <dbReference type="Proteomes" id="UP000027616"/>
    </source>
</evidence>
<proteinExistence type="predicted"/>
<reference evidence="2 3" key="1">
    <citation type="journal article" date="2015" name="Genome Announc.">
        <title>Complete Genome Sequence of the Novel Leech Symbiont Mucinivorans hirudinis M3T.</title>
        <authorList>
            <person name="Nelson M.C."/>
            <person name="Bomar L."/>
            <person name="Graf J."/>
        </authorList>
    </citation>
    <scope>NUCLEOTIDE SEQUENCE [LARGE SCALE GENOMIC DNA]</scope>
    <source>
        <strain evidence="3">M3</strain>
    </source>
</reference>
<accession>A0A060RCJ4</accession>
<dbReference type="HOGENOM" id="CLU_108362_0_0_10"/>
<dbReference type="Gene3D" id="3.10.290.30">
    <property type="entry name" value="MM3350-like"/>
    <property type="match status" value="1"/>
</dbReference>
<feature type="domain" description="Plasmid pRiA4b Orf3-like" evidence="1">
    <location>
        <begin position="19"/>
        <end position="142"/>
    </location>
</feature>
<gene>
    <name evidence="2" type="ORF">BN938_1446</name>
</gene>
<organism evidence="2 3">
    <name type="scientific">Mucinivorans hirudinis</name>
    <dbReference type="NCBI Taxonomy" id="1433126"/>
    <lineage>
        <taxon>Bacteria</taxon>
        <taxon>Pseudomonadati</taxon>
        <taxon>Bacteroidota</taxon>
        <taxon>Bacteroidia</taxon>
        <taxon>Bacteroidales</taxon>
        <taxon>Rikenellaceae</taxon>
        <taxon>Mucinivorans</taxon>
    </lineage>
</organism>
<protein>
    <recommendedName>
        <fullName evidence="1">Plasmid pRiA4b Orf3-like domain-containing protein</fullName>
    </recommendedName>
</protein>
<dbReference type="InterPro" id="IPR024047">
    <property type="entry name" value="MM3350-like_sf"/>
</dbReference>
<sequence length="173" mass="20294">MITFKFRLLSDEVDDFLLDVEVPYDMTLLEFHNFLNECLNYEKFEMCSFFYSDVEWEKLQEFTLLDMGVEGAIIDPDNELAPPVPMSQVKLSHIVVDKFERLIYEFDLLNERQLFVELLESKIADGSEKLPRIIDRKGTTPEQFPAEQQKEDIFGEAMSDFNEFAGDDSYDDQ</sequence>
<dbReference type="AlphaFoldDB" id="A0A060RCJ4"/>
<dbReference type="InterPro" id="IPR012912">
    <property type="entry name" value="Plasmid_pRiA4b_Orf3-like"/>
</dbReference>
<dbReference type="Pfam" id="PF07929">
    <property type="entry name" value="PRiA4_ORF3"/>
    <property type="match status" value="1"/>
</dbReference>
<dbReference type="SUPFAM" id="SSF159941">
    <property type="entry name" value="MM3350-like"/>
    <property type="match status" value="1"/>
</dbReference>
<dbReference type="EMBL" id="HG934468">
    <property type="protein sequence ID" value="CDN31533.1"/>
    <property type="molecule type" value="Genomic_DNA"/>
</dbReference>
<dbReference type="OrthoDB" id="666725at2"/>
<name>A0A060RCJ4_9BACT</name>
<dbReference type="PATRIC" id="fig|1433126.3.peg.1431"/>
<dbReference type="STRING" id="1433126.BN938_1446"/>
<keyword evidence="3" id="KW-1185">Reference proteome</keyword>
<evidence type="ECO:0000259" key="1">
    <source>
        <dbReference type="Pfam" id="PF07929"/>
    </source>
</evidence>